<dbReference type="SUPFAM" id="SSF52058">
    <property type="entry name" value="L domain-like"/>
    <property type="match status" value="2"/>
</dbReference>
<dbReference type="GO" id="GO:0007165">
    <property type="term" value="P:signal transduction"/>
    <property type="evidence" value="ECO:0007669"/>
    <property type="project" value="InterPro"/>
</dbReference>
<evidence type="ECO:0000256" key="11">
    <source>
        <dbReference type="ARBA" id="ARBA00023170"/>
    </source>
</evidence>
<dbReference type="InterPro" id="IPR000483">
    <property type="entry name" value="Cys-rich_flank_reg_C"/>
</dbReference>
<keyword evidence="9" id="KW-1133">Transmembrane helix</keyword>
<comment type="subcellular location">
    <subcellularLocation>
        <location evidence="1">Membrane</location>
        <topology evidence="1">Single-pass type I membrane protein</topology>
    </subcellularLocation>
</comment>
<evidence type="ECO:0000256" key="8">
    <source>
        <dbReference type="ARBA" id="ARBA00022859"/>
    </source>
</evidence>
<evidence type="ECO:0000256" key="10">
    <source>
        <dbReference type="ARBA" id="ARBA00023136"/>
    </source>
</evidence>
<reference evidence="13" key="1">
    <citation type="journal article" date="2012" name="Nature">
        <title>The oyster genome reveals stress adaptation and complexity of shell formation.</title>
        <authorList>
            <person name="Zhang G."/>
            <person name="Fang X."/>
            <person name="Guo X."/>
            <person name="Li L."/>
            <person name="Luo R."/>
            <person name="Xu F."/>
            <person name="Yang P."/>
            <person name="Zhang L."/>
            <person name="Wang X."/>
            <person name="Qi H."/>
            <person name="Xiong Z."/>
            <person name="Que H."/>
            <person name="Xie Y."/>
            <person name="Holland P.W."/>
            <person name="Paps J."/>
            <person name="Zhu Y."/>
            <person name="Wu F."/>
            <person name="Chen Y."/>
            <person name="Wang J."/>
            <person name="Peng C."/>
            <person name="Meng J."/>
            <person name="Yang L."/>
            <person name="Liu J."/>
            <person name="Wen B."/>
            <person name="Zhang N."/>
            <person name="Huang Z."/>
            <person name="Zhu Q."/>
            <person name="Feng Y."/>
            <person name="Mount A."/>
            <person name="Hedgecock D."/>
            <person name="Xu Z."/>
            <person name="Liu Y."/>
            <person name="Domazet-Loso T."/>
            <person name="Du Y."/>
            <person name="Sun X."/>
            <person name="Zhang S."/>
            <person name="Liu B."/>
            <person name="Cheng P."/>
            <person name="Jiang X."/>
            <person name="Li J."/>
            <person name="Fan D."/>
            <person name="Wang W."/>
            <person name="Fu W."/>
            <person name="Wang T."/>
            <person name="Wang B."/>
            <person name="Zhang J."/>
            <person name="Peng Z."/>
            <person name="Li Y."/>
            <person name="Li N."/>
            <person name="Wang J."/>
            <person name="Chen M."/>
            <person name="He Y."/>
            <person name="Tan F."/>
            <person name="Song X."/>
            <person name="Zheng Q."/>
            <person name="Huang R."/>
            <person name="Yang H."/>
            <person name="Du X."/>
            <person name="Chen L."/>
            <person name="Yang M."/>
            <person name="Gaffney P.M."/>
            <person name="Wang S."/>
            <person name="Luo L."/>
            <person name="She Z."/>
            <person name="Ming Y."/>
            <person name="Huang W."/>
            <person name="Zhang S."/>
            <person name="Huang B."/>
            <person name="Zhang Y."/>
            <person name="Qu T."/>
            <person name="Ni P."/>
            <person name="Miao G."/>
            <person name="Wang J."/>
            <person name="Wang Q."/>
            <person name="Steinberg C.E."/>
            <person name="Wang H."/>
            <person name="Li N."/>
            <person name="Qian L."/>
            <person name="Zhang G."/>
            <person name="Li Y."/>
            <person name="Yang H."/>
            <person name="Liu X."/>
            <person name="Wang J."/>
            <person name="Yin Y."/>
            <person name="Wang J."/>
        </authorList>
    </citation>
    <scope>NUCLEOTIDE SEQUENCE [LARGE SCALE GENOMIC DNA]</scope>
    <source>
        <strain evidence="13">05x7-T-G4-1.051#20</strain>
    </source>
</reference>
<organism evidence="13">
    <name type="scientific">Magallana gigas</name>
    <name type="common">Pacific oyster</name>
    <name type="synonym">Crassostrea gigas</name>
    <dbReference type="NCBI Taxonomy" id="29159"/>
    <lineage>
        <taxon>Eukaryota</taxon>
        <taxon>Metazoa</taxon>
        <taxon>Spiralia</taxon>
        <taxon>Lophotrochozoa</taxon>
        <taxon>Mollusca</taxon>
        <taxon>Bivalvia</taxon>
        <taxon>Autobranchia</taxon>
        <taxon>Pteriomorphia</taxon>
        <taxon>Ostreida</taxon>
        <taxon>Ostreoidea</taxon>
        <taxon>Ostreidae</taxon>
        <taxon>Magallana</taxon>
    </lineage>
</organism>
<sequence length="705" mass="81700">MPWCTLVVIFSVYMCFRCISSSAQNSQCPEQFCNCSKRQVSCEKHGHHLPFIPPIPNDTLVLKFTGNFLPLISQETFRNVTSARLKELVLGGNGIQNITSDAFEVFPRLTFLDLSGNQFPVSILRESFYGLRHSRLKKLYLIQMTLPDLPLDMFEYLQNVSTLQGISLNYNNISNLVGSVFSNIRGLRNLGLNNNSITNVDFGGTHLEVVRLRWNKLTTVPRFCDNARKPLAPRLRVLDLGHNLISQINRHNFCGSCLPRLRNLTLDGNLFHKVPNNTFSDLPSLVRLSIKYLRSFDITFETTCFNSSSMRLLYIANHMSMFDPKSRTDYKNIFRYCRGLNVLDMTRIRLTTYDGVMLYELLHHLTNLTKLVLQSTLVLTLPENLFSRMPFLGSLHLDHCYLSQWKLGVFRNVASVKTLYLDHNEIAIINQTSFPAELLRGLKQLSLGYNPYLCTCDMVWFREWTGNNTKVMLNWPYAYKCKSPREWATKLFSDFSLSYSYCHPLSPYVIAAISTAAGVVLIVIVVGLFYHYRWHIKYFFYLMRARKRGYEPLPGGDDDFIYDVFVAYHSDDRVWVISELIPCLERKEKLRLCLHDRDFEVGKLIVDNITEKINSSRKVLLLLSNNFIQNRWCKFEMAMVHARNVEEDRSDIVVVILENIRTQNMSNSLHVLLKTTNFLEWSNKKSAKELFWKRLVASVKPESCQ</sequence>
<keyword evidence="7" id="KW-0677">Repeat</keyword>
<dbReference type="InterPro" id="IPR000157">
    <property type="entry name" value="TIR_dom"/>
</dbReference>
<dbReference type="Pfam" id="PF13855">
    <property type="entry name" value="LRR_8"/>
    <property type="match status" value="2"/>
</dbReference>
<evidence type="ECO:0000256" key="9">
    <source>
        <dbReference type="ARBA" id="ARBA00022989"/>
    </source>
</evidence>
<dbReference type="InterPro" id="IPR035897">
    <property type="entry name" value="Toll_tir_struct_dom_sf"/>
</dbReference>
<dbReference type="InterPro" id="IPR003591">
    <property type="entry name" value="Leu-rich_rpt_typical-subtyp"/>
</dbReference>
<evidence type="ECO:0000256" key="1">
    <source>
        <dbReference type="ARBA" id="ARBA00004479"/>
    </source>
</evidence>
<dbReference type="AlphaFoldDB" id="K1P3K5"/>
<dbReference type="GO" id="GO:0005886">
    <property type="term" value="C:plasma membrane"/>
    <property type="evidence" value="ECO:0007669"/>
    <property type="project" value="TreeGrafter"/>
</dbReference>
<dbReference type="InterPro" id="IPR032675">
    <property type="entry name" value="LRR_dom_sf"/>
</dbReference>
<dbReference type="PROSITE" id="PS51450">
    <property type="entry name" value="LRR"/>
    <property type="match status" value="1"/>
</dbReference>
<evidence type="ECO:0000256" key="2">
    <source>
        <dbReference type="ARBA" id="ARBA00009634"/>
    </source>
</evidence>
<keyword evidence="12" id="KW-0325">Glycoprotein</keyword>
<dbReference type="PANTHER" id="PTHR24365:SF541">
    <property type="entry name" value="PROTEIN TOLL-RELATED"/>
    <property type="match status" value="1"/>
</dbReference>
<dbReference type="PANTHER" id="PTHR24365">
    <property type="entry name" value="TOLL-LIKE RECEPTOR"/>
    <property type="match status" value="1"/>
</dbReference>
<comment type="similarity">
    <text evidence="2">Belongs to the Toll-like receptor family.</text>
</comment>
<dbReference type="SMART" id="SM00082">
    <property type="entry name" value="LRRCT"/>
    <property type="match status" value="1"/>
</dbReference>
<dbReference type="GO" id="GO:0038023">
    <property type="term" value="F:signaling receptor activity"/>
    <property type="evidence" value="ECO:0007669"/>
    <property type="project" value="TreeGrafter"/>
</dbReference>
<dbReference type="EMBL" id="JH817423">
    <property type="protein sequence ID" value="EKC18337.1"/>
    <property type="molecule type" value="Genomic_DNA"/>
</dbReference>
<dbReference type="SMART" id="SM00255">
    <property type="entry name" value="TIR"/>
    <property type="match status" value="1"/>
</dbReference>
<dbReference type="GO" id="GO:0045087">
    <property type="term" value="P:innate immune response"/>
    <property type="evidence" value="ECO:0007669"/>
    <property type="project" value="UniProtKB-KW"/>
</dbReference>
<keyword evidence="10" id="KW-0472">Membrane</keyword>
<keyword evidence="3" id="KW-0399">Innate immunity</keyword>
<evidence type="ECO:0000256" key="5">
    <source>
        <dbReference type="ARBA" id="ARBA00022692"/>
    </source>
</evidence>
<dbReference type="HOGENOM" id="CLU_006000_1_1_1"/>
<protein>
    <submittedName>
        <fullName evidence="13">Toll-like receptor 2 type-2</fullName>
    </submittedName>
</protein>
<dbReference type="PROSITE" id="PS50104">
    <property type="entry name" value="TIR"/>
    <property type="match status" value="1"/>
</dbReference>
<dbReference type="InParanoid" id="K1P3K5"/>
<evidence type="ECO:0000256" key="3">
    <source>
        <dbReference type="ARBA" id="ARBA00022588"/>
    </source>
</evidence>
<keyword evidence="8" id="KW-0391">Immunity</keyword>
<proteinExistence type="inferred from homology"/>
<accession>K1P3K5</accession>
<evidence type="ECO:0000313" key="13">
    <source>
        <dbReference type="EMBL" id="EKC18337.1"/>
    </source>
</evidence>
<dbReference type="Pfam" id="PF01582">
    <property type="entry name" value="TIR"/>
    <property type="match status" value="1"/>
</dbReference>
<dbReference type="PRINTS" id="PR01537">
    <property type="entry name" value="INTRLKN1R1F"/>
</dbReference>
<keyword evidence="11 13" id="KW-0675">Receptor</keyword>
<gene>
    <name evidence="13" type="ORF">CGI_10013671</name>
</gene>
<dbReference type="InterPro" id="IPR001611">
    <property type="entry name" value="Leu-rich_rpt"/>
</dbReference>
<dbReference type="FunFam" id="3.40.50.10140:FF:000001">
    <property type="entry name" value="Toll-like receptor 2"/>
    <property type="match status" value="1"/>
</dbReference>
<keyword evidence="6" id="KW-0732">Signal</keyword>
<evidence type="ECO:0000256" key="7">
    <source>
        <dbReference type="ARBA" id="ARBA00022737"/>
    </source>
</evidence>
<keyword evidence="5" id="KW-0812">Transmembrane</keyword>
<evidence type="ECO:0000256" key="4">
    <source>
        <dbReference type="ARBA" id="ARBA00022614"/>
    </source>
</evidence>
<evidence type="ECO:0000256" key="6">
    <source>
        <dbReference type="ARBA" id="ARBA00022729"/>
    </source>
</evidence>
<dbReference type="Gene3D" id="3.80.10.10">
    <property type="entry name" value="Ribonuclease Inhibitor"/>
    <property type="match status" value="2"/>
</dbReference>
<keyword evidence="4" id="KW-0433">Leucine-rich repeat</keyword>
<dbReference type="Gene3D" id="3.40.50.10140">
    <property type="entry name" value="Toll/interleukin-1 receptor homology (TIR) domain"/>
    <property type="match status" value="1"/>
</dbReference>
<dbReference type="SUPFAM" id="SSF52200">
    <property type="entry name" value="Toll/Interleukin receptor TIR domain"/>
    <property type="match status" value="1"/>
</dbReference>
<dbReference type="SMART" id="SM00369">
    <property type="entry name" value="LRR_TYP"/>
    <property type="match status" value="10"/>
</dbReference>
<evidence type="ECO:0000256" key="12">
    <source>
        <dbReference type="ARBA" id="ARBA00023180"/>
    </source>
</evidence>
<name>K1P3K5_MAGGI</name>